<evidence type="ECO:0000256" key="1">
    <source>
        <dbReference type="ARBA" id="ARBA00022737"/>
    </source>
</evidence>
<dbReference type="Gene3D" id="1.25.40.10">
    <property type="entry name" value="Tetratricopeptide repeat domain"/>
    <property type="match status" value="1"/>
</dbReference>
<dbReference type="PANTHER" id="PTHR44858:SF1">
    <property type="entry name" value="UDP-N-ACETYLGLUCOSAMINE--PEPTIDE N-ACETYLGLUCOSAMINYLTRANSFERASE SPINDLY-RELATED"/>
    <property type="match status" value="1"/>
</dbReference>
<evidence type="ECO:0000313" key="4">
    <source>
        <dbReference type="Proteomes" id="UP000275510"/>
    </source>
</evidence>
<dbReference type="InterPro" id="IPR002201">
    <property type="entry name" value="Glyco_trans_9"/>
</dbReference>
<keyword evidence="3" id="KW-0808">Transferase</keyword>
<accession>A0A223MF58</accession>
<dbReference type="GO" id="GO:0016757">
    <property type="term" value="F:glycosyltransferase activity"/>
    <property type="evidence" value="ECO:0007669"/>
    <property type="project" value="InterPro"/>
</dbReference>
<dbReference type="PANTHER" id="PTHR44858">
    <property type="entry name" value="TETRATRICOPEPTIDE REPEAT PROTEIN 6"/>
    <property type="match status" value="1"/>
</dbReference>
<protein>
    <submittedName>
        <fullName evidence="3">Predicted O-linked N-acetylglucosamine transferase, SPINDLY family</fullName>
    </submittedName>
</protein>
<dbReference type="OrthoDB" id="238183at2"/>
<dbReference type="SUPFAM" id="SSF53756">
    <property type="entry name" value="UDP-Glycosyltransferase/glycogen phosphorylase"/>
    <property type="match status" value="1"/>
</dbReference>
<dbReference type="Gene3D" id="3.40.50.2000">
    <property type="entry name" value="Glycogen Phosphorylase B"/>
    <property type="match status" value="1"/>
</dbReference>
<dbReference type="InterPro" id="IPR050498">
    <property type="entry name" value="Ycf3"/>
</dbReference>
<dbReference type="Proteomes" id="UP000275510">
    <property type="component" value="Chromosome"/>
</dbReference>
<keyword evidence="1" id="KW-0677">Repeat</keyword>
<proteinExistence type="predicted"/>
<gene>
    <name evidence="3" type="ORF">NCTC10976_00249</name>
</gene>
<dbReference type="GeneID" id="48598388"/>
<dbReference type="RefSeq" id="WP_005596095.1">
    <property type="nucleotide sequence ID" value="NZ_CBDBSU010000017.1"/>
</dbReference>
<sequence length="395" mass="45426">MSEITFEQYLALLVEEQDSAATPFEWLTILRKYDEIIRLLPDKAVLYHNRCTVLQNLGLYQLALKDINKAVELAPNYAIAWCNKAMLHNLLGDYSQGWQAYEWRWQTGLPAFEPLEINIPQWQGENIGNAKILFHVEQGFGDNIQFVRYALEMKRQGLNVVVLNHSGIENLLNDNLAQHGIETMRNGGRVSGLAYHLPMLSAPLVFGCTLENIPYSNGYLQAQPEFLAKWQEKITACSKRQRLKIGVVWAGSAKHNRNASRSLPFELFSQLFALDADFHCLQKELNETDYKRSDLFENLHIWQQDIGDFSDTAALIAQMDLVISVDTSVAHLAAAMSKPTWVMLSYHPDFRWLLTRQDSPWYDSVKLFRQDASLNWQSVIKNIQQQLQHILKENT</sequence>
<dbReference type="SUPFAM" id="SSF48452">
    <property type="entry name" value="TPR-like"/>
    <property type="match status" value="1"/>
</dbReference>
<dbReference type="AlphaFoldDB" id="A0A223MF58"/>
<keyword evidence="2" id="KW-0802">TPR repeat</keyword>
<dbReference type="EMBL" id="LR134515">
    <property type="protein sequence ID" value="VEJ16172.1"/>
    <property type="molecule type" value="Genomic_DNA"/>
</dbReference>
<dbReference type="Pfam" id="PF01075">
    <property type="entry name" value="Glyco_transf_9"/>
    <property type="match status" value="1"/>
</dbReference>
<dbReference type="InterPro" id="IPR011990">
    <property type="entry name" value="TPR-like_helical_dom_sf"/>
</dbReference>
<reference evidence="3 4" key="1">
    <citation type="submission" date="2018-12" db="EMBL/GenBank/DDBJ databases">
        <authorList>
            <consortium name="Pathogen Informatics"/>
        </authorList>
    </citation>
    <scope>NUCLEOTIDE SEQUENCE [LARGE SCALE GENOMIC DNA]</scope>
    <source>
        <strain evidence="3 4">NCTC10976</strain>
    </source>
</reference>
<dbReference type="OMA" id="VNPHWVW"/>
<name>A0A223MF58_ACTPL</name>
<evidence type="ECO:0000313" key="3">
    <source>
        <dbReference type="EMBL" id="VEJ16172.1"/>
    </source>
</evidence>
<organism evidence="3 4">
    <name type="scientific">Actinobacillus pleuropneumoniae</name>
    <name type="common">Haemophilus pleuropneumoniae</name>
    <dbReference type="NCBI Taxonomy" id="715"/>
    <lineage>
        <taxon>Bacteria</taxon>
        <taxon>Pseudomonadati</taxon>
        <taxon>Pseudomonadota</taxon>
        <taxon>Gammaproteobacteria</taxon>
        <taxon>Pasteurellales</taxon>
        <taxon>Pasteurellaceae</taxon>
        <taxon>Actinobacillus</taxon>
    </lineage>
</organism>
<evidence type="ECO:0000256" key="2">
    <source>
        <dbReference type="ARBA" id="ARBA00022803"/>
    </source>
</evidence>